<dbReference type="PANTHER" id="PTHR34984">
    <property type="entry name" value="CARBON STORAGE REGULATOR"/>
    <property type="match status" value="1"/>
</dbReference>
<comment type="function">
    <text evidence="4">A translational regulator that binds mRNA to regulate translation initiation and/or mRNA stability. Usually binds in the 5'-UTR at or near the Shine-Dalgarno sequence preventing ribosome-binding, thus repressing translation. Its main target seems to be the major flagellin gene, while its function is anatagonized by FliW.</text>
</comment>
<comment type="subcellular location">
    <subcellularLocation>
        <location evidence="4">Cytoplasm</location>
    </subcellularLocation>
</comment>
<dbReference type="SUPFAM" id="SSF117130">
    <property type="entry name" value="CsrA-like"/>
    <property type="match status" value="1"/>
</dbReference>
<dbReference type="HAMAP" id="MF_00167">
    <property type="entry name" value="CsrA"/>
    <property type="match status" value="1"/>
</dbReference>
<evidence type="ECO:0000256" key="1">
    <source>
        <dbReference type="ARBA" id="ARBA00022490"/>
    </source>
</evidence>
<keyword evidence="2 4" id="KW-0810">Translation regulation</keyword>
<keyword evidence="1 4" id="KW-0963">Cytoplasm</keyword>
<dbReference type="Proteomes" id="UP000315724">
    <property type="component" value="Chromosome"/>
</dbReference>
<dbReference type="OrthoDB" id="289081at2"/>
<comment type="similarity">
    <text evidence="4">Belongs to the CsrA/RsmA family.</text>
</comment>
<dbReference type="GO" id="GO:0044781">
    <property type="term" value="P:bacterial-type flagellum organization"/>
    <property type="evidence" value="ECO:0007669"/>
    <property type="project" value="UniProtKB-KW"/>
</dbReference>
<evidence type="ECO:0000256" key="3">
    <source>
        <dbReference type="ARBA" id="ARBA00022884"/>
    </source>
</evidence>
<evidence type="ECO:0000313" key="6">
    <source>
        <dbReference type="Proteomes" id="UP000315724"/>
    </source>
</evidence>
<keyword evidence="4" id="KW-0678">Repressor</keyword>
<keyword evidence="6" id="KW-1185">Reference proteome</keyword>
<dbReference type="EMBL" id="CP036267">
    <property type="protein sequence ID" value="QDT35005.1"/>
    <property type="molecule type" value="Genomic_DNA"/>
</dbReference>
<dbReference type="InterPro" id="IPR003751">
    <property type="entry name" value="CsrA"/>
</dbReference>
<dbReference type="GO" id="GO:0048027">
    <property type="term" value="F:mRNA 5'-UTR binding"/>
    <property type="evidence" value="ECO:0007669"/>
    <property type="project" value="UniProtKB-UniRule"/>
</dbReference>
<dbReference type="AlphaFoldDB" id="A0A517QTN0"/>
<evidence type="ECO:0000313" key="5">
    <source>
        <dbReference type="EMBL" id="QDT35005.1"/>
    </source>
</evidence>
<name>A0A517QTN0_9PLAN</name>
<evidence type="ECO:0000256" key="4">
    <source>
        <dbReference type="HAMAP-Rule" id="MF_00167"/>
    </source>
</evidence>
<protein>
    <recommendedName>
        <fullName evidence="4">Translational regulator CsrA</fullName>
    </recommendedName>
</protein>
<gene>
    <name evidence="4" type="primary">csrA</name>
    <name evidence="5" type="ORF">Mal48_42780</name>
</gene>
<evidence type="ECO:0000256" key="2">
    <source>
        <dbReference type="ARBA" id="ARBA00022845"/>
    </source>
</evidence>
<comment type="subunit">
    <text evidence="4">Homodimer; the beta-strands of each monomer intercalate to form a hydrophobic core, while the alpha-helices form wings that extend away from the core.</text>
</comment>
<organism evidence="5 6">
    <name type="scientific">Thalassoglobus polymorphus</name>
    <dbReference type="NCBI Taxonomy" id="2527994"/>
    <lineage>
        <taxon>Bacteria</taxon>
        <taxon>Pseudomonadati</taxon>
        <taxon>Planctomycetota</taxon>
        <taxon>Planctomycetia</taxon>
        <taxon>Planctomycetales</taxon>
        <taxon>Planctomycetaceae</taxon>
        <taxon>Thalassoglobus</taxon>
    </lineage>
</organism>
<dbReference type="Gene3D" id="2.60.40.4380">
    <property type="entry name" value="Translational regulator CsrA"/>
    <property type="match status" value="1"/>
</dbReference>
<accession>A0A517QTN0</accession>
<dbReference type="GO" id="GO:0006109">
    <property type="term" value="P:regulation of carbohydrate metabolic process"/>
    <property type="evidence" value="ECO:0007669"/>
    <property type="project" value="InterPro"/>
</dbReference>
<dbReference type="KEGG" id="tpol:Mal48_42780"/>
<dbReference type="InterPro" id="IPR036107">
    <property type="entry name" value="CsrA_sf"/>
</dbReference>
<dbReference type="RefSeq" id="WP_145203854.1">
    <property type="nucleotide sequence ID" value="NZ_CP036267.1"/>
</dbReference>
<dbReference type="GO" id="GO:0006402">
    <property type="term" value="P:mRNA catabolic process"/>
    <property type="evidence" value="ECO:0007669"/>
    <property type="project" value="InterPro"/>
</dbReference>
<reference evidence="5 6" key="1">
    <citation type="submission" date="2019-02" db="EMBL/GenBank/DDBJ databases">
        <title>Deep-cultivation of Planctomycetes and their phenomic and genomic characterization uncovers novel biology.</title>
        <authorList>
            <person name="Wiegand S."/>
            <person name="Jogler M."/>
            <person name="Boedeker C."/>
            <person name="Pinto D."/>
            <person name="Vollmers J."/>
            <person name="Rivas-Marin E."/>
            <person name="Kohn T."/>
            <person name="Peeters S.H."/>
            <person name="Heuer A."/>
            <person name="Rast P."/>
            <person name="Oberbeckmann S."/>
            <person name="Bunk B."/>
            <person name="Jeske O."/>
            <person name="Meyerdierks A."/>
            <person name="Storesund J.E."/>
            <person name="Kallscheuer N."/>
            <person name="Luecker S."/>
            <person name="Lage O.M."/>
            <person name="Pohl T."/>
            <person name="Merkel B.J."/>
            <person name="Hornburger P."/>
            <person name="Mueller R.-W."/>
            <person name="Bruemmer F."/>
            <person name="Labrenz M."/>
            <person name="Spormann A.M."/>
            <person name="Op den Camp H."/>
            <person name="Overmann J."/>
            <person name="Amann R."/>
            <person name="Jetten M.S.M."/>
            <person name="Mascher T."/>
            <person name="Medema M.H."/>
            <person name="Devos D.P."/>
            <person name="Kaster A.-K."/>
            <person name="Ovreas L."/>
            <person name="Rohde M."/>
            <person name="Galperin M.Y."/>
            <person name="Jogler C."/>
        </authorList>
    </citation>
    <scope>NUCLEOTIDE SEQUENCE [LARGE SCALE GENOMIC DNA]</scope>
    <source>
        <strain evidence="5 6">Mal48</strain>
    </source>
</reference>
<dbReference type="PANTHER" id="PTHR34984:SF1">
    <property type="entry name" value="CARBON STORAGE REGULATOR"/>
    <property type="match status" value="1"/>
</dbReference>
<keyword evidence="4" id="KW-1005">Bacterial flagellum biogenesis</keyword>
<dbReference type="GO" id="GO:0045947">
    <property type="term" value="P:negative regulation of translational initiation"/>
    <property type="evidence" value="ECO:0007669"/>
    <property type="project" value="UniProtKB-UniRule"/>
</dbReference>
<keyword evidence="3 4" id="KW-0694">RNA-binding</keyword>
<sequence>MLVITRKTNEEIVIGDNIVLKVISNGNGRVKLGIEAPKSVRIARGEIAFREELIAEAEVRELATA</sequence>
<dbReference type="GO" id="GO:0005829">
    <property type="term" value="C:cytosol"/>
    <property type="evidence" value="ECO:0007669"/>
    <property type="project" value="TreeGrafter"/>
</dbReference>
<dbReference type="Pfam" id="PF02599">
    <property type="entry name" value="CsrA"/>
    <property type="match status" value="1"/>
</dbReference>
<dbReference type="GO" id="GO:1902208">
    <property type="term" value="P:regulation of bacterial-type flagellum assembly"/>
    <property type="evidence" value="ECO:0007669"/>
    <property type="project" value="UniProtKB-UniRule"/>
</dbReference>
<proteinExistence type="inferred from homology"/>